<gene>
    <name evidence="1" type="ORF">Q766_03210</name>
</gene>
<sequence>MKLITPWAATAQSAIKNSAVLLKKMFLEYAYTLHNADNAIWIVSTAPNGCKLGFRAAFGLNCNFEVTDITENNSGCTLVLQTEIGSYKMVMDFPDPDNAILHYKTMFTPNLDLVIPYWPKDIVPLTENGSIENTSGTLYLHQQGTRSGLLFGSSISPKKGSFLYFQNLTSVSEYCNATQTSLSETVGGQWPEIGFSLPVTTEKALPAGTEVALSDAYVLFSPDIPEDDVSVAKHYLNHLAAIYSVIPKPDTTYRDWPEMSKKALHDLTFNKGCWTYAKGHPYLNAYLCDYKTPSEIMVQLSVLWAINEYAQWTGESFQVIDEIKGGLEAFYDDKLQTISRWLPSQRGELDESEEQKKAMTMDSWYLHHPLMNLSKLALNGDKEAKELLLKSIGYAIKVAHHFDYVWPVFYKMDTLETLKAETVPGKGGEKDVAGGYAHLMVNVWRVTGEKKYLNEALRAARKLKDMGMAIFYQANNTAFSALAMLRLYKETKEQLFLDVSYLCIAGIMKNVQLWECNYGNATNFDNFFGIFPLNDAPYKAAYEEMEVYAALNDYIKEAVAIKAPILPSVMLLLPELIRYSVSRLPCYYPPLLPEDILSKEVKTGEVDPKLWIPVEDLQDGWEQHGQVGQEVYGAGVGFGVVPRQYLKIEGAACMLFTDYPITKPVATEKSISFSIIGSNLFVSRLMILFNDKKAKLKVQVLLTEGKNQTVFKPLKSSSASKEYAVTGKQKIIIRW</sequence>
<dbReference type="GO" id="GO:0005975">
    <property type="term" value="P:carbohydrate metabolic process"/>
    <property type="evidence" value="ECO:0007669"/>
    <property type="project" value="InterPro"/>
</dbReference>
<comment type="caution">
    <text evidence="1">The sequence shown here is derived from an EMBL/GenBank/DDBJ whole genome shotgun (WGS) entry which is preliminary data.</text>
</comment>
<protein>
    <submittedName>
        <fullName evidence="1">Uncharacterized protein</fullName>
    </submittedName>
</protein>
<proteinExistence type="predicted"/>
<evidence type="ECO:0000313" key="1">
    <source>
        <dbReference type="EMBL" id="KGO95121.1"/>
    </source>
</evidence>
<dbReference type="AlphaFoldDB" id="A0A0A2MU36"/>
<dbReference type="RefSeq" id="WP_026992499.1">
    <property type="nucleotide sequence ID" value="NZ_JRLY01000001.1"/>
</dbReference>
<dbReference type="InterPro" id="IPR008928">
    <property type="entry name" value="6-hairpin_glycosidase_sf"/>
</dbReference>
<dbReference type="SUPFAM" id="SSF48208">
    <property type="entry name" value="Six-hairpin glycosidases"/>
    <property type="match status" value="1"/>
</dbReference>
<accession>A0A0A2MU36</accession>
<dbReference type="eggNOG" id="ENOG502Z8JY">
    <property type="taxonomic scope" value="Bacteria"/>
</dbReference>
<dbReference type="STRING" id="1121898.GCA_000422725_01113"/>
<organism evidence="1 2">
    <name type="scientific">Flavobacterium subsaxonicum WB 4.1-42 = DSM 21790</name>
    <dbReference type="NCBI Taxonomy" id="1121898"/>
    <lineage>
        <taxon>Bacteria</taxon>
        <taxon>Pseudomonadati</taxon>
        <taxon>Bacteroidota</taxon>
        <taxon>Flavobacteriia</taxon>
        <taxon>Flavobacteriales</taxon>
        <taxon>Flavobacteriaceae</taxon>
        <taxon>Flavobacterium</taxon>
    </lineage>
</organism>
<name>A0A0A2MU36_9FLAO</name>
<keyword evidence="2" id="KW-1185">Reference proteome</keyword>
<evidence type="ECO:0000313" key="2">
    <source>
        <dbReference type="Proteomes" id="UP000030111"/>
    </source>
</evidence>
<dbReference type="Proteomes" id="UP000030111">
    <property type="component" value="Unassembled WGS sequence"/>
</dbReference>
<dbReference type="OrthoDB" id="7520791at2"/>
<reference evidence="1 2" key="1">
    <citation type="submission" date="2013-09" db="EMBL/GenBank/DDBJ databases">
        <authorList>
            <person name="Zeng Z."/>
            <person name="Chen C."/>
        </authorList>
    </citation>
    <scope>NUCLEOTIDE SEQUENCE [LARGE SCALE GENOMIC DNA]</scope>
    <source>
        <strain evidence="1 2">WB 4.1-42</strain>
    </source>
</reference>
<dbReference type="EMBL" id="JRLY01000001">
    <property type="protein sequence ID" value="KGO95121.1"/>
    <property type="molecule type" value="Genomic_DNA"/>
</dbReference>